<gene>
    <name evidence="1" type="ORF">HMPREF3222_00889</name>
</gene>
<dbReference type="RefSeq" id="WP_060794930.1">
    <property type="nucleotide sequence ID" value="NZ_JAALNA010000075.1"/>
</dbReference>
<sequence length="61" mass="7206">MSARKKDKDSFEKKLVIKLLELKNKNYDEWLEEKHREFLDNEDVEEQVLAGLDTLKELGGV</sequence>
<dbReference type="Proteomes" id="UP000070646">
    <property type="component" value="Unassembled WGS sequence"/>
</dbReference>
<dbReference type="PATRIC" id="fig|1502.174.peg.900"/>
<proteinExistence type="predicted"/>
<evidence type="ECO:0000313" key="2">
    <source>
        <dbReference type="Proteomes" id="UP000070646"/>
    </source>
</evidence>
<protein>
    <submittedName>
        <fullName evidence="1">Uncharacterized protein</fullName>
    </submittedName>
</protein>
<comment type="caution">
    <text evidence="1">The sequence shown here is derived from an EMBL/GenBank/DDBJ whole genome shotgun (WGS) entry which is preliminary data.</text>
</comment>
<name>A0A133NAN6_CLOPF</name>
<reference evidence="1 2" key="1">
    <citation type="submission" date="2016-01" db="EMBL/GenBank/DDBJ databases">
        <authorList>
            <person name="Oliw E.H."/>
        </authorList>
    </citation>
    <scope>NUCLEOTIDE SEQUENCE [LARGE SCALE GENOMIC DNA]</scope>
    <source>
        <strain evidence="1 2">MJR7757A</strain>
    </source>
</reference>
<accession>A0A133NAN6</accession>
<organism evidence="1 2">
    <name type="scientific">Clostridium perfringens</name>
    <dbReference type="NCBI Taxonomy" id="1502"/>
    <lineage>
        <taxon>Bacteria</taxon>
        <taxon>Bacillati</taxon>
        <taxon>Bacillota</taxon>
        <taxon>Clostridia</taxon>
        <taxon>Eubacteriales</taxon>
        <taxon>Clostridiaceae</taxon>
        <taxon>Clostridium</taxon>
    </lineage>
</organism>
<dbReference type="EMBL" id="LRPU01000036">
    <property type="protein sequence ID" value="KXA13356.1"/>
    <property type="molecule type" value="Genomic_DNA"/>
</dbReference>
<dbReference type="AlphaFoldDB" id="A0A133NAN6"/>
<evidence type="ECO:0000313" key="1">
    <source>
        <dbReference type="EMBL" id="KXA13356.1"/>
    </source>
</evidence>